<dbReference type="Proteomes" id="UP001290861">
    <property type="component" value="Unassembled WGS sequence"/>
</dbReference>
<name>A0ABU5MX74_9BACT</name>
<sequence>MKITQVKNLMAVLVLSSLTLSVMAAPKNFVIILADDQGYEDLSCFGSKRIESPNIDQLAREGMRMTQFYTASSVCTPSRAGLLTGRMPKRAGVPRVLSPFRGSEGMPPSEITLAELLKEKGYTTGIIGKWHLGHMQKYLPLNQGFDSWFGLPYSNDMTIAAELKFSPNLKLNNGYTQEMLQNDLKLYLKKYQEYKGTMPLMRGHEVIEYPVDQTQLTKRYTEEAVQFIHENKEKPFFLYLAHSMPHRPIYTSEPFKGSGADLYSDCIQEIDWSVGEVIKALKETGLDKETFVIYTSDNGPAGMGGPEAGSAGPLRGKKFQTFEGGLRVPTVIWAPGEVPAGMVCDEMVSTLDLFPTLAAYAGAALPKDRIYDGYDVRRLLSGETTKSPRHEIYYYEANLPDMDGIRVGDWKFLYKGDRDLSKFRKNMKPRNFKPMLFNLKDDPAERNNLYSAYPEKVEELKKQMDAFDATIQPSS</sequence>
<dbReference type="EMBL" id="JARVCO010000010">
    <property type="protein sequence ID" value="MDZ8118777.1"/>
    <property type="molecule type" value="Genomic_DNA"/>
</dbReference>
<evidence type="ECO:0000313" key="7">
    <source>
        <dbReference type="EMBL" id="MDZ8118777.1"/>
    </source>
</evidence>
<reference evidence="7 8" key="1">
    <citation type="journal article" date="2024" name="Appl. Environ. Microbiol.">
        <title>Pontiella agarivorans sp. nov., a novel marine anaerobic bacterium capable of degrading macroalgal polysaccharides and fixing nitrogen.</title>
        <authorList>
            <person name="Liu N."/>
            <person name="Kivenson V."/>
            <person name="Peng X."/>
            <person name="Cui Z."/>
            <person name="Lankiewicz T.S."/>
            <person name="Gosselin K.M."/>
            <person name="English C.J."/>
            <person name="Blair E.M."/>
            <person name="O'Malley M.A."/>
            <person name="Valentine D.L."/>
        </authorList>
    </citation>
    <scope>NUCLEOTIDE SEQUENCE [LARGE SCALE GENOMIC DNA]</scope>
    <source>
        <strain evidence="7 8">NLcol2</strain>
    </source>
</reference>
<dbReference type="Gene3D" id="3.40.720.10">
    <property type="entry name" value="Alkaline Phosphatase, subunit A"/>
    <property type="match status" value="1"/>
</dbReference>
<dbReference type="Gene3D" id="3.30.1120.10">
    <property type="match status" value="1"/>
</dbReference>
<dbReference type="CDD" id="cd16026">
    <property type="entry name" value="GALNS_like"/>
    <property type="match status" value="1"/>
</dbReference>
<evidence type="ECO:0000256" key="2">
    <source>
        <dbReference type="ARBA" id="ARBA00022723"/>
    </source>
</evidence>
<evidence type="ECO:0000256" key="1">
    <source>
        <dbReference type="ARBA" id="ARBA00008779"/>
    </source>
</evidence>
<evidence type="ECO:0000313" key="8">
    <source>
        <dbReference type="Proteomes" id="UP001290861"/>
    </source>
</evidence>
<dbReference type="PROSITE" id="PS00523">
    <property type="entry name" value="SULFATASE_1"/>
    <property type="match status" value="1"/>
</dbReference>
<feature type="signal peptide" evidence="5">
    <location>
        <begin position="1"/>
        <end position="24"/>
    </location>
</feature>
<feature type="domain" description="Sulfatase N-terminal" evidence="6">
    <location>
        <begin position="27"/>
        <end position="362"/>
    </location>
</feature>
<proteinExistence type="inferred from homology"/>
<feature type="chain" id="PRO_5046158621" evidence="5">
    <location>
        <begin position="25"/>
        <end position="475"/>
    </location>
</feature>
<evidence type="ECO:0000256" key="3">
    <source>
        <dbReference type="ARBA" id="ARBA00022801"/>
    </source>
</evidence>
<dbReference type="SUPFAM" id="SSF53649">
    <property type="entry name" value="Alkaline phosphatase-like"/>
    <property type="match status" value="1"/>
</dbReference>
<dbReference type="Pfam" id="PF14707">
    <property type="entry name" value="Sulfatase_C"/>
    <property type="match status" value="1"/>
</dbReference>
<dbReference type="RefSeq" id="WP_322608575.1">
    <property type="nucleotide sequence ID" value="NZ_JARVCO010000010.1"/>
</dbReference>
<dbReference type="PANTHER" id="PTHR42693:SF33">
    <property type="entry name" value="ARYLSULFATASE"/>
    <property type="match status" value="1"/>
</dbReference>
<dbReference type="InterPro" id="IPR000917">
    <property type="entry name" value="Sulfatase_N"/>
</dbReference>
<dbReference type="Pfam" id="PF00884">
    <property type="entry name" value="Sulfatase"/>
    <property type="match status" value="1"/>
</dbReference>
<keyword evidence="4" id="KW-0106">Calcium</keyword>
<keyword evidence="3" id="KW-0378">Hydrolase</keyword>
<dbReference type="InterPro" id="IPR050738">
    <property type="entry name" value="Sulfatase"/>
</dbReference>
<organism evidence="7 8">
    <name type="scientific">Pontiella agarivorans</name>
    <dbReference type="NCBI Taxonomy" id="3038953"/>
    <lineage>
        <taxon>Bacteria</taxon>
        <taxon>Pseudomonadati</taxon>
        <taxon>Kiritimatiellota</taxon>
        <taxon>Kiritimatiellia</taxon>
        <taxon>Kiritimatiellales</taxon>
        <taxon>Pontiellaceae</taxon>
        <taxon>Pontiella</taxon>
    </lineage>
</organism>
<accession>A0ABU5MX74</accession>
<dbReference type="InterPro" id="IPR017850">
    <property type="entry name" value="Alkaline_phosphatase_core_sf"/>
</dbReference>
<comment type="similarity">
    <text evidence="1">Belongs to the sulfatase family.</text>
</comment>
<evidence type="ECO:0000259" key="6">
    <source>
        <dbReference type="Pfam" id="PF00884"/>
    </source>
</evidence>
<evidence type="ECO:0000256" key="5">
    <source>
        <dbReference type="SAM" id="SignalP"/>
    </source>
</evidence>
<protein>
    <submittedName>
        <fullName evidence="7">Sulfatase</fullName>
    </submittedName>
</protein>
<evidence type="ECO:0000256" key="4">
    <source>
        <dbReference type="ARBA" id="ARBA00022837"/>
    </source>
</evidence>
<keyword evidence="2" id="KW-0479">Metal-binding</keyword>
<dbReference type="InterPro" id="IPR024607">
    <property type="entry name" value="Sulfatase_CS"/>
</dbReference>
<dbReference type="PROSITE" id="PS00149">
    <property type="entry name" value="SULFATASE_2"/>
    <property type="match status" value="1"/>
</dbReference>
<keyword evidence="8" id="KW-1185">Reference proteome</keyword>
<comment type="caution">
    <text evidence="7">The sequence shown here is derived from an EMBL/GenBank/DDBJ whole genome shotgun (WGS) entry which is preliminary data.</text>
</comment>
<dbReference type="PANTHER" id="PTHR42693">
    <property type="entry name" value="ARYLSULFATASE FAMILY MEMBER"/>
    <property type="match status" value="1"/>
</dbReference>
<keyword evidence="5" id="KW-0732">Signal</keyword>
<gene>
    <name evidence="7" type="ORF">P9H32_09055</name>
</gene>